<dbReference type="Pfam" id="PF13639">
    <property type="entry name" value="zf-RING_2"/>
    <property type="match status" value="1"/>
</dbReference>
<dbReference type="VEuPathDB" id="VectorBase:BGLAX_033762"/>
<dbReference type="RefSeq" id="XP_013082614.2">
    <property type="nucleotide sequence ID" value="XM_013227160.2"/>
</dbReference>
<dbReference type="KEGG" id="bgt:106067886"/>
<dbReference type="STRING" id="6526.A0A2C9LSF5"/>
<evidence type="ECO:0000256" key="3">
    <source>
        <dbReference type="ARBA" id="ARBA00022833"/>
    </source>
</evidence>
<evidence type="ECO:0008006" key="11">
    <source>
        <dbReference type="Google" id="ProtNLM"/>
    </source>
</evidence>
<dbReference type="SMART" id="SM00290">
    <property type="entry name" value="ZnF_UBP"/>
    <property type="match status" value="1"/>
</dbReference>
<keyword evidence="5" id="KW-0175">Coiled coil</keyword>
<dbReference type="InterPro" id="IPR034932">
    <property type="entry name" value="BRAP2_RRM"/>
</dbReference>
<dbReference type="InterPro" id="IPR001607">
    <property type="entry name" value="Znf_UBP"/>
</dbReference>
<dbReference type="PANTHER" id="PTHR24007">
    <property type="entry name" value="BRCA1-ASSOCIATED PROTEIN"/>
    <property type="match status" value="1"/>
</dbReference>
<evidence type="ECO:0000256" key="4">
    <source>
        <dbReference type="PROSITE-ProRule" id="PRU00502"/>
    </source>
</evidence>
<dbReference type="Pfam" id="PF07576">
    <property type="entry name" value="BRAP2"/>
    <property type="match status" value="1"/>
</dbReference>
<evidence type="ECO:0000256" key="6">
    <source>
        <dbReference type="SAM" id="MobiDB-lite"/>
    </source>
</evidence>
<feature type="region of interest" description="Disordered" evidence="6">
    <location>
        <begin position="144"/>
        <end position="209"/>
    </location>
</feature>
<keyword evidence="2 4" id="KW-0863">Zinc-finger</keyword>
<keyword evidence="3" id="KW-0862">Zinc</keyword>
<dbReference type="VEuPathDB" id="VectorBase:BGLB034382"/>
<dbReference type="GO" id="GO:0005737">
    <property type="term" value="C:cytoplasm"/>
    <property type="evidence" value="ECO:0007669"/>
    <property type="project" value="TreeGrafter"/>
</dbReference>
<dbReference type="GO" id="GO:0061630">
    <property type="term" value="F:ubiquitin protein ligase activity"/>
    <property type="evidence" value="ECO:0007669"/>
    <property type="project" value="TreeGrafter"/>
</dbReference>
<dbReference type="OrthoDB" id="273556at2759"/>
<protein>
    <recommendedName>
        <fullName evidence="11">BRCA1-associated protein</fullName>
    </recommendedName>
</protein>
<feature type="compositionally biased region" description="Polar residues" evidence="6">
    <location>
        <begin position="185"/>
        <end position="209"/>
    </location>
</feature>
<evidence type="ECO:0000256" key="1">
    <source>
        <dbReference type="ARBA" id="ARBA00022723"/>
    </source>
</evidence>
<accession>A0A2C9LSF5</accession>
<dbReference type="GO" id="GO:0008270">
    <property type="term" value="F:zinc ion binding"/>
    <property type="evidence" value="ECO:0007669"/>
    <property type="project" value="UniProtKB-KW"/>
</dbReference>
<feature type="domain" description="RING-type" evidence="7">
    <location>
        <begin position="346"/>
        <end position="386"/>
    </location>
</feature>
<dbReference type="Gene3D" id="3.30.40.10">
    <property type="entry name" value="Zinc/RING finger domain, C3HC4 (zinc finger)"/>
    <property type="match status" value="2"/>
</dbReference>
<reference evidence="9" key="1">
    <citation type="submission" date="2020-05" db="UniProtKB">
        <authorList>
            <consortium name="EnsemblMetazoa"/>
        </authorList>
    </citation>
    <scope>IDENTIFICATION</scope>
    <source>
        <strain evidence="9">BB02</strain>
    </source>
</reference>
<evidence type="ECO:0000259" key="7">
    <source>
        <dbReference type="PROSITE" id="PS50089"/>
    </source>
</evidence>
<dbReference type="AlphaFoldDB" id="A0A2C9LSF5"/>
<dbReference type="SMART" id="SM00184">
    <property type="entry name" value="RING"/>
    <property type="match status" value="1"/>
</dbReference>
<dbReference type="EnsemblMetazoa" id="BGLB034382-RA">
    <property type="protein sequence ID" value="BGLB034382-PA"/>
    <property type="gene ID" value="BGLB034382"/>
</dbReference>
<evidence type="ECO:0000259" key="8">
    <source>
        <dbReference type="PROSITE" id="PS50271"/>
    </source>
</evidence>
<gene>
    <name evidence="9" type="primary">106067886</name>
</gene>
<feature type="domain" description="UBP-type" evidence="8">
    <location>
        <begin position="383"/>
        <end position="475"/>
    </location>
</feature>
<keyword evidence="1" id="KW-0479">Metal-binding</keyword>
<dbReference type="CDD" id="cd12718">
    <property type="entry name" value="RRM_BRAP2"/>
    <property type="match status" value="1"/>
</dbReference>
<dbReference type="InterPro" id="IPR047243">
    <property type="entry name" value="RING-H2_BRAP2"/>
</dbReference>
<dbReference type="InterPro" id="IPR001841">
    <property type="entry name" value="Znf_RING"/>
</dbReference>
<dbReference type="CDD" id="cd16457">
    <property type="entry name" value="RING-H2_BRAP2"/>
    <property type="match status" value="1"/>
</dbReference>
<dbReference type="Pfam" id="PF02148">
    <property type="entry name" value="zf-UBP"/>
    <property type="match status" value="1"/>
</dbReference>
<sequence>MLISLLTLRLELASDSSELKYLKTYTAVNQHISKPKSYASVLKGNHPVEISTSAAGKAEYLRKSISRERTLSDQDSDTLSQLNLASDSLERAEEDTKYGVDNITCRGRREFKDIYVELIDEEVFQTLLQETDSEKLTIRMNDHEASTSKVVEEKDSVEDNEVESFHVVGRQRVSKSESHDRSAGPSVQHSATQRPKSHSPTSKMPTTVNFFSGNPSVELTKGILHIYKDKQMTSLDKEVARSEMLCMMGVPASYTIHDLIEFIAPMGDCVTYMQVLRDAFPNQYMLLIKFRDQASTDEFYSYFNNRQFNSIESHICYLVYVAKIEIMTETEGGSLPLMNLTELPNCPVCLEKMEESDDGILTVLCNHAFHTHCLAQWGDTSCPVCRYCQTPEEVADQRCMQCGSQESLWICLICGHVGCGRYVGTHAKKHFQDTNHTYAMQLGTNRVWDYAGDNYVHRLAQNKSDGKLVELDEGGNEFHEEKLDSLSLEYSYLLSTQLESQRIYFTEQIQLAVKDVESKFKESTERLEQERVAREKAESKLSETVKEKHALEKKYNQLHTKTSKVLTDLKDERQMNSSLQENQKSWQERVTHLEKQLETKDKEVAELREQLRDIMFYLDAQQKLATSSGLSQEELQGGQVIVGEAGTPLSSQSKKTRKKR</sequence>
<evidence type="ECO:0000256" key="5">
    <source>
        <dbReference type="SAM" id="Coils"/>
    </source>
</evidence>
<dbReference type="FunFam" id="3.30.40.10:FF:000159">
    <property type="entry name" value="BRCA1-associated protein-like"/>
    <property type="match status" value="1"/>
</dbReference>
<evidence type="ECO:0000256" key="2">
    <source>
        <dbReference type="ARBA" id="ARBA00022771"/>
    </source>
</evidence>
<dbReference type="InterPro" id="IPR013083">
    <property type="entry name" value="Znf_RING/FYVE/PHD"/>
</dbReference>
<dbReference type="GO" id="GO:0007265">
    <property type="term" value="P:Ras protein signal transduction"/>
    <property type="evidence" value="ECO:0007669"/>
    <property type="project" value="TreeGrafter"/>
</dbReference>
<dbReference type="InterPro" id="IPR011422">
    <property type="entry name" value="BRAP2/ETP1_RRM"/>
</dbReference>
<organism evidence="9 10">
    <name type="scientific">Biomphalaria glabrata</name>
    <name type="common">Bloodfluke planorb</name>
    <name type="synonym">Freshwater snail</name>
    <dbReference type="NCBI Taxonomy" id="6526"/>
    <lineage>
        <taxon>Eukaryota</taxon>
        <taxon>Metazoa</taxon>
        <taxon>Spiralia</taxon>
        <taxon>Lophotrochozoa</taxon>
        <taxon>Mollusca</taxon>
        <taxon>Gastropoda</taxon>
        <taxon>Heterobranchia</taxon>
        <taxon>Euthyneura</taxon>
        <taxon>Panpulmonata</taxon>
        <taxon>Hygrophila</taxon>
        <taxon>Lymnaeoidea</taxon>
        <taxon>Planorbidae</taxon>
        <taxon>Biomphalaria</taxon>
    </lineage>
</organism>
<proteinExistence type="predicted"/>
<evidence type="ECO:0000313" key="10">
    <source>
        <dbReference type="Proteomes" id="UP000076420"/>
    </source>
</evidence>
<dbReference type="PROSITE" id="PS50089">
    <property type="entry name" value="ZF_RING_2"/>
    <property type="match status" value="1"/>
</dbReference>
<dbReference type="SUPFAM" id="SSF57850">
    <property type="entry name" value="RING/U-box"/>
    <property type="match status" value="2"/>
</dbReference>
<dbReference type="GO" id="GO:0016567">
    <property type="term" value="P:protein ubiquitination"/>
    <property type="evidence" value="ECO:0007669"/>
    <property type="project" value="TreeGrafter"/>
</dbReference>
<feature type="compositionally biased region" description="Basic and acidic residues" evidence="6">
    <location>
        <begin position="144"/>
        <end position="154"/>
    </location>
</feature>
<dbReference type="PANTHER" id="PTHR24007:SF7">
    <property type="entry name" value="BRCA1-ASSOCIATED PROTEIN"/>
    <property type="match status" value="1"/>
</dbReference>
<evidence type="ECO:0000313" key="9">
    <source>
        <dbReference type="EnsemblMetazoa" id="BGLB034382-PA"/>
    </source>
</evidence>
<name>A0A2C9LSF5_BIOGL</name>
<dbReference type="PROSITE" id="PS50271">
    <property type="entry name" value="ZF_UBP"/>
    <property type="match status" value="1"/>
</dbReference>
<feature type="region of interest" description="Disordered" evidence="6">
    <location>
        <begin position="641"/>
        <end position="660"/>
    </location>
</feature>
<feature type="coiled-coil region" evidence="5">
    <location>
        <begin position="520"/>
        <end position="610"/>
    </location>
</feature>
<dbReference type="Proteomes" id="UP000076420">
    <property type="component" value="Unassembled WGS sequence"/>
</dbReference>